<dbReference type="EMBL" id="CACRSM010000002">
    <property type="protein sequence ID" value="VYS80150.1"/>
    <property type="molecule type" value="Genomic_DNA"/>
</dbReference>
<dbReference type="PANTHER" id="PTHR30329">
    <property type="entry name" value="STATOR ELEMENT OF FLAGELLAR MOTOR COMPLEX"/>
    <property type="match status" value="1"/>
</dbReference>
<evidence type="ECO:0000256" key="6">
    <source>
        <dbReference type="SAM" id="SignalP"/>
    </source>
</evidence>
<dbReference type="PROSITE" id="PS51318">
    <property type="entry name" value="TAT"/>
    <property type="match status" value="1"/>
</dbReference>
<organism evidence="8">
    <name type="scientific">Schaalia odontolytica</name>
    <dbReference type="NCBI Taxonomy" id="1660"/>
    <lineage>
        <taxon>Bacteria</taxon>
        <taxon>Bacillati</taxon>
        <taxon>Actinomycetota</taxon>
        <taxon>Actinomycetes</taxon>
        <taxon>Actinomycetales</taxon>
        <taxon>Actinomycetaceae</taxon>
        <taxon>Schaalia</taxon>
    </lineage>
</organism>
<name>A0A6N2RKI3_9ACTO</name>
<dbReference type="EC" id="1.97.1.12" evidence="8"/>
<evidence type="ECO:0000256" key="3">
    <source>
        <dbReference type="ARBA" id="ARBA00023237"/>
    </source>
</evidence>
<dbReference type="PRINTS" id="PR01021">
    <property type="entry name" value="OMPADOMAIN"/>
</dbReference>
<dbReference type="InterPro" id="IPR006311">
    <property type="entry name" value="TAT_signal"/>
</dbReference>
<dbReference type="PROSITE" id="PS51257">
    <property type="entry name" value="PROKAR_LIPOPROTEIN"/>
    <property type="match status" value="1"/>
</dbReference>
<evidence type="ECO:0000259" key="7">
    <source>
        <dbReference type="PROSITE" id="PS51123"/>
    </source>
</evidence>
<evidence type="ECO:0000313" key="8">
    <source>
        <dbReference type="EMBL" id="VYS80150.1"/>
    </source>
</evidence>
<evidence type="ECO:0000256" key="1">
    <source>
        <dbReference type="ARBA" id="ARBA00004442"/>
    </source>
</evidence>
<comment type="subcellular location">
    <subcellularLocation>
        <location evidence="1">Cell outer membrane</location>
    </subcellularLocation>
</comment>
<keyword evidence="2 4" id="KW-0472">Membrane</keyword>
<feature type="signal peptide" evidence="6">
    <location>
        <begin position="1"/>
        <end position="32"/>
    </location>
</feature>
<sequence length="407" mass="40873">MSDTTSKRHFFRTATTLSTLAALISLSACSQSAPSASTSSTSEATPEATASATSAVPAVAGYKPGEIPPVPLFKVPPIGVFASNADKAVIDATAKISSVPGVTVAPAVCDGSGLVTNGGNTVLGGDGSGVSSNGDKQVVNGGDGSGVINEGPVSIVVDGTGGGVYSDSSNGLNITISADGSGTYTSSTLNITISPDGSGTYNNSETGETIVVSSDGSGNYSNTKTSVNYNLDGKGGGVYNGPNLNIINNGDGTAMVNGQQVKADKAPIVGKVGKFPKVDSLKPVESCGTTITLEDGVLFDFGKSDIRPEAAATLKKLAEVLTNAKVPAAHVYGHTDSIGDDASNQTLSEERAASVVNELKKDGVTTTLDSQGFGESKPVAPNTNSDGSDNPAGRQANRRVEIFIPAF</sequence>
<dbReference type="PANTHER" id="PTHR30329:SF21">
    <property type="entry name" value="LIPOPROTEIN YIAD-RELATED"/>
    <property type="match status" value="1"/>
</dbReference>
<gene>
    <name evidence="8" type="primary">psaB</name>
    <name evidence="8" type="ORF">AOLFYP35_00353</name>
</gene>
<evidence type="ECO:0000256" key="5">
    <source>
        <dbReference type="SAM" id="MobiDB-lite"/>
    </source>
</evidence>
<dbReference type="PROSITE" id="PS51123">
    <property type="entry name" value="OMPA_2"/>
    <property type="match status" value="1"/>
</dbReference>
<proteinExistence type="predicted"/>
<dbReference type="InterPro" id="IPR036737">
    <property type="entry name" value="OmpA-like_sf"/>
</dbReference>
<reference evidence="8" key="1">
    <citation type="submission" date="2019-11" db="EMBL/GenBank/DDBJ databases">
        <authorList>
            <person name="Feng L."/>
        </authorList>
    </citation>
    <scope>NUCLEOTIDE SEQUENCE</scope>
    <source>
        <strain evidence="8">AodontolyticusLFYP35</strain>
    </source>
</reference>
<dbReference type="GO" id="GO:0016491">
    <property type="term" value="F:oxidoreductase activity"/>
    <property type="evidence" value="ECO:0007669"/>
    <property type="project" value="UniProtKB-KW"/>
</dbReference>
<dbReference type="GO" id="GO:0009279">
    <property type="term" value="C:cell outer membrane"/>
    <property type="evidence" value="ECO:0007669"/>
    <property type="project" value="UniProtKB-SubCell"/>
</dbReference>
<dbReference type="InterPro" id="IPR006665">
    <property type="entry name" value="OmpA-like"/>
</dbReference>
<dbReference type="InterPro" id="IPR006664">
    <property type="entry name" value="OMP_bac"/>
</dbReference>
<feature type="chain" id="PRO_5039063597" evidence="6">
    <location>
        <begin position="33"/>
        <end position="407"/>
    </location>
</feature>
<dbReference type="AlphaFoldDB" id="A0A6N2RKI3"/>
<keyword evidence="6" id="KW-0732">Signal</keyword>
<evidence type="ECO:0000256" key="4">
    <source>
        <dbReference type="PROSITE-ProRule" id="PRU00473"/>
    </source>
</evidence>
<dbReference type="Pfam" id="PF00691">
    <property type="entry name" value="OmpA"/>
    <property type="match status" value="1"/>
</dbReference>
<dbReference type="CDD" id="cd07185">
    <property type="entry name" value="OmpA_C-like"/>
    <property type="match status" value="1"/>
</dbReference>
<accession>A0A6N2RKI3</accession>
<keyword evidence="8" id="KW-0560">Oxidoreductase</keyword>
<feature type="domain" description="OmpA-like" evidence="7">
    <location>
        <begin position="286"/>
        <end position="407"/>
    </location>
</feature>
<keyword evidence="3" id="KW-0998">Cell outer membrane</keyword>
<dbReference type="Gene3D" id="3.30.1330.60">
    <property type="entry name" value="OmpA-like domain"/>
    <property type="match status" value="1"/>
</dbReference>
<dbReference type="InterPro" id="IPR050330">
    <property type="entry name" value="Bact_OuterMem_StrucFunc"/>
</dbReference>
<feature type="region of interest" description="Disordered" evidence="5">
    <location>
        <begin position="366"/>
        <end position="397"/>
    </location>
</feature>
<protein>
    <submittedName>
        <fullName evidence="8">Photosystem I P700 chlorophyll a apoprotein A2</fullName>
        <ecNumber evidence="8">1.97.1.12</ecNumber>
    </submittedName>
</protein>
<evidence type="ECO:0000256" key="2">
    <source>
        <dbReference type="ARBA" id="ARBA00023136"/>
    </source>
</evidence>
<dbReference type="SUPFAM" id="SSF103088">
    <property type="entry name" value="OmpA-like"/>
    <property type="match status" value="1"/>
</dbReference>